<dbReference type="HAMAP" id="MF_02126">
    <property type="entry name" value="RF_methyltr_PrmC"/>
    <property type="match status" value="1"/>
</dbReference>
<dbReference type="EMBL" id="BAAADM010000030">
    <property type="protein sequence ID" value="GAA0436247.1"/>
    <property type="molecule type" value="Genomic_DNA"/>
</dbReference>
<protein>
    <recommendedName>
        <fullName evidence="5">Release factor glutamine methyltransferase</fullName>
        <shortName evidence="5">RF MTase</shortName>
        <ecNumber evidence="5">2.1.1.297</ecNumber>
    </recommendedName>
    <alternativeName>
        <fullName evidence="5">N5-glutamine methyltransferase PrmC</fullName>
    </alternativeName>
    <alternativeName>
        <fullName evidence="5">Protein-(glutamine-N5) MTase PrmC</fullName>
    </alternativeName>
    <alternativeName>
        <fullName evidence="5">Protein-glutamine N-methyltransferase PrmC</fullName>
    </alternativeName>
</protein>
<evidence type="ECO:0000313" key="9">
    <source>
        <dbReference type="Proteomes" id="UP001501459"/>
    </source>
</evidence>
<dbReference type="CDD" id="cd02440">
    <property type="entry name" value="AdoMet_MTases"/>
    <property type="match status" value="1"/>
</dbReference>
<keyword evidence="1 5" id="KW-0489">Methyltransferase</keyword>
<evidence type="ECO:0000256" key="3">
    <source>
        <dbReference type="ARBA" id="ARBA00022691"/>
    </source>
</evidence>
<feature type="binding site" evidence="5">
    <location>
        <begin position="190"/>
        <end position="193"/>
    </location>
    <ligand>
        <name>substrate</name>
    </ligand>
</feature>
<feature type="domain" description="Release factor glutamine methyltransferase N-terminal" evidence="7">
    <location>
        <begin position="10"/>
        <end position="79"/>
    </location>
</feature>
<dbReference type="InterPro" id="IPR004556">
    <property type="entry name" value="HemK-like"/>
</dbReference>
<dbReference type="Proteomes" id="UP001501459">
    <property type="component" value="Unassembled WGS sequence"/>
</dbReference>
<accession>A0ABN0Z6N4</accession>
<dbReference type="GO" id="GO:0032259">
    <property type="term" value="P:methylation"/>
    <property type="evidence" value="ECO:0007669"/>
    <property type="project" value="UniProtKB-KW"/>
</dbReference>
<dbReference type="PROSITE" id="PS00092">
    <property type="entry name" value="N6_MTASE"/>
    <property type="match status" value="1"/>
</dbReference>
<dbReference type="Gene3D" id="3.40.50.150">
    <property type="entry name" value="Vaccinia Virus protein VP39"/>
    <property type="match status" value="1"/>
</dbReference>
<gene>
    <name evidence="5 8" type="primary">prmC</name>
    <name evidence="8" type="ORF">GCM10008983_11170</name>
</gene>
<dbReference type="Pfam" id="PF05175">
    <property type="entry name" value="MTS"/>
    <property type="match status" value="1"/>
</dbReference>
<keyword evidence="2 5" id="KW-0808">Transferase</keyword>
<comment type="catalytic activity">
    <reaction evidence="4 5">
        <text>L-glutaminyl-[peptide chain release factor] + S-adenosyl-L-methionine = N(5)-methyl-L-glutaminyl-[peptide chain release factor] + S-adenosyl-L-homocysteine + H(+)</text>
        <dbReference type="Rhea" id="RHEA:42896"/>
        <dbReference type="Rhea" id="RHEA-COMP:10271"/>
        <dbReference type="Rhea" id="RHEA-COMP:10272"/>
        <dbReference type="ChEBI" id="CHEBI:15378"/>
        <dbReference type="ChEBI" id="CHEBI:30011"/>
        <dbReference type="ChEBI" id="CHEBI:57856"/>
        <dbReference type="ChEBI" id="CHEBI:59789"/>
        <dbReference type="ChEBI" id="CHEBI:61891"/>
        <dbReference type="EC" id="2.1.1.297"/>
    </reaction>
</comment>
<comment type="caution">
    <text evidence="5">Lacks conserved residue(s) required for the propagation of feature annotation.</text>
</comment>
<evidence type="ECO:0000259" key="7">
    <source>
        <dbReference type="Pfam" id="PF17827"/>
    </source>
</evidence>
<name>A0ABN0Z6N4_9BACI</name>
<evidence type="ECO:0000256" key="1">
    <source>
        <dbReference type="ARBA" id="ARBA00022603"/>
    </source>
</evidence>
<dbReference type="Pfam" id="PF17827">
    <property type="entry name" value="PrmC_N"/>
    <property type="match status" value="1"/>
</dbReference>
<evidence type="ECO:0000256" key="5">
    <source>
        <dbReference type="HAMAP-Rule" id="MF_02126"/>
    </source>
</evidence>
<reference evidence="8 9" key="1">
    <citation type="journal article" date="2019" name="Int. J. Syst. Evol. Microbiol.">
        <title>The Global Catalogue of Microorganisms (GCM) 10K type strain sequencing project: providing services to taxonomists for standard genome sequencing and annotation.</title>
        <authorList>
            <consortium name="The Broad Institute Genomics Platform"/>
            <consortium name="The Broad Institute Genome Sequencing Center for Infectious Disease"/>
            <person name="Wu L."/>
            <person name="Ma J."/>
        </authorList>
    </citation>
    <scope>NUCLEOTIDE SEQUENCE [LARGE SCALE GENOMIC DNA]</scope>
    <source>
        <strain evidence="8 9">JCM 12149</strain>
    </source>
</reference>
<dbReference type="NCBIfam" id="TIGR03534">
    <property type="entry name" value="RF_mod_PrmC"/>
    <property type="match status" value="1"/>
</dbReference>
<evidence type="ECO:0000259" key="6">
    <source>
        <dbReference type="Pfam" id="PF05175"/>
    </source>
</evidence>
<dbReference type="InterPro" id="IPR007848">
    <property type="entry name" value="Small_mtfrase_dom"/>
</dbReference>
<comment type="caution">
    <text evidence="8">The sequence shown here is derived from an EMBL/GenBank/DDBJ whole genome shotgun (WGS) entry which is preliminary data.</text>
</comment>
<dbReference type="NCBIfam" id="TIGR00536">
    <property type="entry name" value="hemK_fam"/>
    <property type="match status" value="1"/>
</dbReference>
<feature type="binding site" evidence="5">
    <location>
        <position position="190"/>
    </location>
    <ligand>
        <name>S-adenosyl-L-methionine</name>
        <dbReference type="ChEBI" id="CHEBI:59789"/>
    </ligand>
</feature>
<dbReference type="InterPro" id="IPR040758">
    <property type="entry name" value="PrmC_N"/>
</dbReference>
<evidence type="ECO:0000256" key="2">
    <source>
        <dbReference type="ARBA" id="ARBA00022679"/>
    </source>
</evidence>
<sequence>MATNVEKLHDVLRRASLFLQENGREPALAEWLLLDCLGVSRTEMLTMLRESVPEAVAERFWNGIHQHVTSGVPLEHLTGKASFYGREFHVNRHTLIPRPETEELVEKVIRTVPRGPLTIADIGTGSGVIAVTLALELPRATVYATDVSQEALDMAGTNAIMLGADVRFLHGDYLAPLISNTIRPDIIVSNPPYVAEHAKPDLADTVKDFDPALALFAGDDGLDAYKAIIADVPKILRKPGHVFLEIGYEQSESVSTLLQQAMPDSAIHTIQDINQHNRIIHAAQ</sequence>
<keyword evidence="3 5" id="KW-0949">S-adenosyl-L-methionine</keyword>
<dbReference type="RefSeq" id="WP_343751711.1">
    <property type="nucleotide sequence ID" value="NZ_BAAADM010000030.1"/>
</dbReference>
<feature type="binding site" evidence="5">
    <location>
        <position position="146"/>
    </location>
    <ligand>
        <name>S-adenosyl-L-methionine</name>
        <dbReference type="ChEBI" id="CHEBI:59789"/>
    </ligand>
</feature>
<dbReference type="GO" id="GO:0008168">
    <property type="term" value="F:methyltransferase activity"/>
    <property type="evidence" value="ECO:0007669"/>
    <property type="project" value="UniProtKB-KW"/>
</dbReference>
<feature type="domain" description="Methyltransferase small" evidence="6">
    <location>
        <begin position="118"/>
        <end position="198"/>
    </location>
</feature>
<comment type="function">
    <text evidence="5">Methylates the class 1 translation termination release factors RF1/PrfA and RF2/PrfB on the glutamine residue of the universally conserved GGQ motif.</text>
</comment>
<dbReference type="SUPFAM" id="SSF53335">
    <property type="entry name" value="S-adenosyl-L-methionine-dependent methyltransferases"/>
    <property type="match status" value="1"/>
</dbReference>
<evidence type="ECO:0000256" key="4">
    <source>
        <dbReference type="ARBA" id="ARBA00048391"/>
    </source>
</evidence>
<dbReference type="PANTHER" id="PTHR18895:SF74">
    <property type="entry name" value="MTRF1L RELEASE FACTOR GLUTAMINE METHYLTRANSFERASE"/>
    <property type="match status" value="1"/>
</dbReference>
<feature type="binding site" evidence="5">
    <location>
        <begin position="123"/>
        <end position="127"/>
    </location>
    <ligand>
        <name>S-adenosyl-L-methionine</name>
        <dbReference type="ChEBI" id="CHEBI:59789"/>
    </ligand>
</feature>
<evidence type="ECO:0000313" key="8">
    <source>
        <dbReference type="EMBL" id="GAA0436247.1"/>
    </source>
</evidence>
<dbReference type="InterPro" id="IPR050320">
    <property type="entry name" value="N5-glutamine_MTase"/>
</dbReference>
<dbReference type="Gene3D" id="1.10.8.10">
    <property type="entry name" value="DNA helicase RuvA subunit, C-terminal domain"/>
    <property type="match status" value="1"/>
</dbReference>
<dbReference type="PANTHER" id="PTHR18895">
    <property type="entry name" value="HEMK METHYLTRANSFERASE"/>
    <property type="match status" value="1"/>
</dbReference>
<comment type="similarity">
    <text evidence="5">Belongs to the protein N5-glutamine methyltransferase family. PrmC subfamily.</text>
</comment>
<dbReference type="InterPro" id="IPR029063">
    <property type="entry name" value="SAM-dependent_MTases_sf"/>
</dbReference>
<proteinExistence type="inferred from homology"/>
<dbReference type="InterPro" id="IPR002052">
    <property type="entry name" value="DNA_methylase_N6_adenine_CS"/>
</dbReference>
<keyword evidence="9" id="KW-1185">Reference proteome</keyword>
<dbReference type="EC" id="2.1.1.297" evidence="5"/>
<organism evidence="8 9">
    <name type="scientific">Lentibacillus halophilus</name>
    <dbReference type="NCBI Taxonomy" id="295065"/>
    <lineage>
        <taxon>Bacteria</taxon>
        <taxon>Bacillati</taxon>
        <taxon>Bacillota</taxon>
        <taxon>Bacilli</taxon>
        <taxon>Bacillales</taxon>
        <taxon>Bacillaceae</taxon>
        <taxon>Lentibacillus</taxon>
    </lineage>
</organism>
<dbReference type="InterPro" id="IPR019874">
    <property type="entry name" value="RF_methyltr_PrmC"/>
</dbReference>